<organism evidence="1 2">
    <name type="scientific">Armadillidium nasatum</name>
    <dbReference type="NCBI Taxonomy" id="96803"/>
    <lineage>
        <taxon>Eukaryota</taxon>
        <taxon>Metazoa</taxon>
        <taxon>Ecdysozoa</taxon>
        <taxon>Arthropoda</taxon>
        <taxon>Crustacea</taxon>
        <taxon>Multicrustacea</taxon>
        <taxon>Malacostraca</taxon>
        <taxon>Eumalacostraca</taxon>
        <taxon>Peracarida</taxon>
        <taxon>Isopoda</taxon>
        <taxon>Oniscidea</taxon>
        <taxon>Crinocheta</taxon>
        <taxon>Armadillidiidae</taxon>
        <taxon>Armadillidium</taxon>
    </lineage>
</organism>
<proteinExistence type="predicted"/>
<dbReference type="EMBL" id="SEYY01001984">
    <property type="protein sequence ID" value="KAB7505010.1"/>
    <property type="molecule type" value="Genomic_DNA"/>
</dbReference>
<dbReference type="OrthoDB" id="10050556at2759"/>
<dbReference type="AlphaFoldDB" id="A0A5N5TIT5"/>
<accession>A0A5N5TIT5</accession>
<evidence type="ECO:0000313" key="1">
    <source>
        <dbReference type="EMBL" id="KAB7505010.1"/>
    </source>
</evidence>
<name>A0A5N5TIT5_9CRUS</name>
<comment type="caution">
    <text evidence="1">The sequence shown here is derived from an EMBL/GenBank/DDBJ whole genome shotgun (WGS) entry which is preliminary data.</text>
</comment>
<gene>
    <name evidence="1" type="ORF">Anas_06788</name>
</gene>
<feature type="non-terminal residue" evidence="1">
    <location>
        <position position="261"/>
    </location>
</feature>
<reference evidence="1 2" key="1">
    <citation type="journal article" date="2019" name="PLoS Biol.">
        <title>Sex chromosomes control vertical transmission of feminizing Wolbachia symbionts in an isopod.</title>
        <authorList>
            <person name="Becking T."/>
            <person name="Chebbi M.A."/>
            <person name="Giraud I."/>
            <person name="Moumen B."/>
            <person name="Laverre T."/>
            <person name="Caubet Y."/>
            <person name="Peccoud J."/>
            <person name="Gilbert C."/>
            <person name="Cordaux R."/>
        </authorList>
    </citation>
    <scope>NUCLEOTIDE SEQUENCE [LARGE SCALE GENOMIC DNA]</scope>
    <source>
        <strain evidence="1">ANa2</strain>
        <tissue evidence="1">Whole body excluding digestive tract and cuticle</tissue>
    </source>
</reference>
<protein>
    <submittedName>
        <fullName evidence="1">Uncharacterized protein</fullName>
    </submittedName>
</protein>
<evidence type="ECO:0000313" key="2">
    <source>
        <dbReference type="Proteomes" id="UP000326759"/>
    </source>
</evidence>
<keyword evidence="2" id="KW-1185">Reference proteome</keyword>
<dbReference type="Proteomes" id="UP000326759">
    <property type="component" value="Unassembled WGS sequence"/>
</dbReference>
<sequence length="261" mass="29640">MSNDNSKKNDNYNLPAINDALDTLGMLSTVTQSRKEYIQENENFFSKLQLLNMNGGDKAGPSFANEFEVPLQKNFFCSVDKMCSESGNYNPKLDFVDPKEKENKALDGFQILTMNSQFITSFKTGYSFPLHELTDSPDRRVFKYSHNQKSKRRCRSHPYERKSLVKVVEQCLNSNIDSLNELDQTACRLRTASLSSGTSGFSRIKRQKEESFDNSVGGLKRSRSMENLIGSKENSFTGCDKTKDIETVSKGIQEMQMEDCT</sequence>